<dbReference type="AlphaFoldDB" id="A0A5M3XG32"/>
<organism evidence="2 3">
    <name type="scientific">Acrocarpospora pleiomorpha</name>
    <dbReference type="NCBI Taxonomy" id="90975"/>
    <lineage>
        <taxon>Bacteria</taxon>
        <taxon>Bacillati</taxon>
        <taxon>Actinomycetota</taxon>
        <taxon>Actinomycetes</taxon>
        <taxon>Streptosporangiales</taxon>
        <taxon>Streptosporangiaceae</taxon>
        <taxon>Acrocarpospora</taxon>
    </lineage>
</organism>
<name>A0A5M3XG32_9ACTN</name>
<accession>A0A5M3XG32</accession>
<keyword evidence="3" id="KW-1185">Reference proteome</keyword>
<feature type="region of interest" description="Disordered" evidence="1">
    <location>
        <begin position="1"/>
        <end position="52"/>
    </location>
</feature>
<comment type="caution">
    <text evidence="2">The sequence shown here is derived from an EMBL/GenBank/DDBJ whole genome shotgun (WGS) entry which is preliminary data.</text>
</comment>
<sequence length="52" mass="5469">MNAAHAAHRAAQIPDLYDDPDEPILITVDGTTPHGTATAGKPIQHRLGAQLT</sequence>
<dbReference type="EMBL" id="BLAF01000015">
    <property type="protein sequence ID" value="GES20234.1"/>
    <property type="molecule type" value="Genomic_DNA"/>
</dbReference>
<feature type="compositionally biased region" description="Low complexity" evidence="1">
    <location>
        <begin position="1"/>
        <end position="11"/>
    </location>
</feature>
<evidence type="ECO:0000256" key="1">
    <source>
        <dbReference type="SAM" id="MobiDB-lite"/>
    </source>
</evidence>
<evidence type="ECO:0000313" key="3">
    <source>
        <dbReference type="Proteomes" id="UP000377595"/>
    </source>
</evidence>
<proteinExistence type="predicted"/>
<dbReference type="Proteomes" id="UP000377595">
    <property type="component" value="Unassembled WGS sequence"/>
</dbReference>
<dbReference type="RefSeq" id="WP_155345277.1">
    <property type="nucleotide sequence ID" value="NZ_BAAAHM010000003.1"/>
</dbReference>
<gene>
    <name evidence="2" type="ORF">Aple_031300</name>
</gene>
<evidence type="ECO:0000313" key="2">
    <source>
        <dbReference type="EMBL" id="GES20234.1"/>
    </source>
</evidence>
<protein>
    <submittedName>
        <fullName evidence="2">Uncharacterized protein</fullName>
    </submittedName>
</protein>
<reference evidence="2 3" key="1">
    <citation type="submission" date="2019-10" db="EMBL/GenBank/DDBJ databases">
        <title>Whole genome shotgun sequence of Acrocarpospora pleiomorpha NBRC 16267.</title>
        <authorList>
            <person name="Ichikawa N."/>
            <person name="Kimura A."/>
            <person name="Kitahashi Y."/>
            <person name="Komaki H."/>
            <person name="Oguchi A."/>
        </authorList>
    </citation>
    <scope>NUCLEOTIDE SEQUENCE [LARGE SCALE GENOMIC DNA]</scope>
    <source>
        <strain evidence="2 3">NBRC 16267</strain>
    </source>
</reference>